<dbReference type="Gene3D" id="1.25.40.10">
    <property type="entry name" value="Tetratricopeptide repeat domain"/>
    <property type="match status" value="2"/>
</dbReference>
<proteinExistence type="predicted"/>
<dbReference type="GeneID" id="85732735"/>
<keyword evidence="2" id="KW-1185">Reference proteome</keyword>
<protein>
    <submittedName>
        <fullName evidence="1">Uncharacterized protein</fullName>
    </submittedName>
</protein>
<dbReference type="RefSeq" id="WP_318620368.1">
    <property type="nucleotide sequence ID" value="NZ_CP137642.1"/>
</dbReference>
<dbReference type="InterPro" id="IPR011990">
    <property type="entry name" value="TPR-like_helical_dom_sf"/>
</dbReference>
<reference evidence="1 2" key="1">
    <citation type="submission" date="2023-10" db="EMBL/GenBank/DDBJ databases">
        <title>The complete genome sequence of Methanoculleus receptaculi DSM 18860.</title>
        <authorList>
            <person name="Lai S.-J."/>
            <person name="You Y.-T."/>
            <person name="Chen S.-C."/>
        </authorList>
    </citation>
    <scope>NUCLEOTIDE SEQUENCE [LARGE SCALE GENOMIC DNA]</scope>
    <source>
        <strain evidence="1 2">DSM 18860</strain>
    </source>
</reference>
<evidence type="ECO:0000313" key="1">
    <source>
        <dbReference type="EMBL" id="WOX56914.1"/>
    </source>
</evidence>
<gene>
    <name evidence="1" type="ORF">R6Y96_06220</name>
</gene>
<name>A0AAX4FUC1_9EURY</name>
<dbReference type="SUPFAM" id="SSF48371">
    <property type="entry name" value="ARM repeat"/>
    <property type="match status" value="1"/>
</dbReference>
<organism evidence="1 2">
    <name type="scientific">Methanoculleus receptaculi</name>
    <dbReference type="NCBI Taxonomy" id="394967"/>
    <lineage>
        <taxon>Archaea</taxon>
        <taxon>Methanobacteriati</taxon>
        <taxon>Methanobacteriota</taxon>
        <taxon>Stenosarchaea group</taxon>
        <taxon>Methanomicrobia</taxon>
        <taxon>Methanomicrobiales</taxon>
        <taxon>Methanomicrobiaceae</taxon>
        <taxon>Methanoculleus</taxon>
    </lineage>
</organism>
<dbReference type="AlphaFoldDB" id="A0AAX4FUC1"/>
<dbReference type="KEGG" id="mrc:R6Y96_06220"/>
<accession>A0AAX4FUC1</accession>
<sequence>MDKSIPIEERVKSAVTSGNPLELKEALREISTTRTRKGKQPLYAQVNAAITRAAFERGDPRILNLITEPTDEEVIEASRRAIARYIDTADEAWFSAVFALAGKLNRKGQQSALLARISRDLVLLAMDTGKKQYIETAQKTLEAISIRKYRSEILSETIPLLIHYGEEHRNIEILHGVLAMLPEIKTLSERSRLRAGLARAIAAVGMVSDDPDLLIQGLSVAAGIDQKVQRISTISGIVNAAWRSPLKAEIADIKNILDSLRKTRQERLAEIVARLTGELLDHHQDREDAYRQVVELAAKNPWTARIIAHELLAKAERSGDGWFFEKVFEFVARNENSTLPPIEGIVSAGITIATRSGNPAVLHNILPLVDDCSDKAKAATLYHQISETLYRVGDFRQAVLVLKKAGNPHETPALFRTSIKLIIEGIHRNEIGFIRENLLAGEGTGIADPLIQQAVTGFCRECSLDEVAGHMPAIKELAAVHQSQDRLLLECGSILLERGFVQERGPAALLDLLNQIVDPGLRDEAFSKIAVEMARIGAARNDRRLLQDSTALACEVVEQKRRAGALADIVNHVAALAIREDDPDLLQSMRILSTSLLAPDQCMATIESIVQGLVTYGVKHRSLQALDEAARTLVQNPDPHLQHLLETLIEGYIRVGCTRIVDCHSGVIPGSFEGILEPFETALTLLKTGAPPSEIQIRITDCIDIMLKQMQDSRDAVLVIPMALFSLENENEHERTAMIQRILTPFTEQTQEFDSANPYDATAYLLEGIDGATASPPVLDLMHRLFKHTADLYSRYSGIYRVASAYLVLGEAERAESIIRRLHETIDEIPDPAVRLIMLSDLAGLMAALDHRAARDYLAEAEKMVGSAGEEREDLVRKHLVYAFREICAATDGKKDLDWAIEQARRIEDPIDRVDALSAVYDMADEPAVRKEVVSMICQAVAGIPSVYARLPMLFYAARFVGRSGDEDAIELILESMERTAGSIRIPFITAMTQLRMAGMLYHLYRTTGSISAMERATAIASAIEDERVRYILMVQNDNLAPRSWDGTVYGSVLDFRERLRRGDCTRKDMAALDRAIGAAPDRMKRAIYYTEVYVFARDAGQHEIAERMLRCALDEAGKIRPLSRRAIALGDMACRLHAARYEDRAGNLLDLAVNEVLNIRDRATRESIYDELDMSIGIIQEYWL</sequence>
<evidence type="ECO:0000313" key="2">
    <source>
        <dbReference type="Proteomes" id="UP001305652"/>
    </source>
</evidence>
<dbReference type="InterPro" id="IPR016024">
    <property type="entry name" value="ARM-type_fold"/>
</dbReference>
<dbReference type="Proteomes" id="UP001305652">
    <property type="component" value="Chromosome"/>
</dbReference>
<dbReference type="EMBL" id="CP137642">
    <property type="protein sequence ID" value="WOX56914.1"/>
    <property type="molecule type" value="Genomic_DNA"/>
</dbReference>